<evidence type="ECO:0000313" key="2">
    <source>
        <dbReference type="Proteomes" id="UP000184529"/>
    </source>
</evidence>
<dbReference type="OrthoDB" id="9769734at2"/>
<accession>A0A1M6ARF7</accession>
<sequence>MGPISQYILNRVNRLLDEHRVVVWYDPGRKFDSLLEHLAGDETRVIRFTGSYYRLLAEAEELFDRYDQTNLPAMPRLLLYIPATPLDGHMDVLMEISMAGEVFKESLPTLARLALRDRIPRARLEQLLSGDQLTLADLDRLAEDQGPGGLVPLLFNTAAAHEIAVKYLCEPEWAERVKEKGCFAELAALFRDSFGLPLEGVSGHEALKKALARQILLTEFIDDMGEGADLSSLTHFPFPSKRDQVECCRRAAELMRQLNYAVPAYMELARQVEKDYRLREIKLDPQGLGRVDTFPFEEETLLIALEKLLLNGQEDLARELIEQRRSSFWTRVDPRRAVQWQAAGMVLELYREVQRIGGEIARQPRLSPEAWLQMYTGPVNGGGEWYRLDMCYRQLERLLINMEEDFALADLLDQVRRAYFQTLRRLNENFSRSLQEYGFTFTGFTLQSDIYDRYVVPLLEQGPVAYFLVDALRFEMGVELARMLGQVRRLELFPVLATPPTITKVGMAALLPGASRGLTLLAHNGELAVNIGDVMLDSITARQKYLQHHLGHSLAEFTLAEISSKGSRSLFRAVAGKSLVVVRTRDIDSIGEEDLYQAHREMTGVLGLIHRAVRRLARAGVRRFVITADHGYLLGERITEDMKIDPPGGQTVELHRRCWAGYGGSASSSYLRFTAAGLGLGGDLELAFPVGTGVFKKAGGGTAYFHGGLSPAELVIPVLSFELDPPAGKVTGDQFILDAGKTEINNRIFTVRVNYMPALFAAEKYRVRCVVVAGEREIGVAATAVYGYDSQTGVIELEAKRENHITMMINEGDGGTMKVQLLDAATGVVLAEQEIPYRFSI</sequence>
<protein>
    <submittedName>
        <fullName evidence="1">PglZ domain-containing protein</fullName>
    </submittedName>
</protein>
<keyword evidence="2" id="KW-1185">Reference proteome</keyword>
<dbReference type="EMBL" id="FQZM01000003">
    <property type="protein sequence ID" value="SHI39050.1"/>
    <property type="molecule type" value="Genomic_DNA"/>
</dbReference>
<dbReference type="STRING" id="1121432.SAMN02745219_00247"/>
<name>A0A1M6ARF7_9FIRM</name>
<proteinExistence type="predicted"/>
<evidence type="ECO:0000313" key="1">
    <source>
        <dbReference type="EMBL" id="SHI39050.1"/>
    </source>
</evidence>
<dbReference type="Pfam" id="PF08665">
    <property type="entry name" value="PglZ"/>
    <property type="match status" value="1"/>
</dbReference>
<reference evidence="2" key="1">
    <citation type="submission" date="2016-11" db="EMBL/GenBank/DDBJ databases">
        <authorList>
            <person name="Varghese N."/>
            <person name="Submissions S."/>
        </authorList>
    </citation>
    <scope>NUCLEOTIDE SEQUENCE [LARGE SCALE GENOMIC DNA]</scope>
    <source>
        <strain evidence="2">DSM 16057</strain>
    </source>
</reference>
<dbReference type="RefSeq" id="WP_072866932.1">
    <property type="nucleotide sequence ID" value="NZ_FQZM01000003.1"/>
</dbReference>
<dbReference type="AlphaFoldDB" id="A0A1M6ARF7"/>
<dbReference type="Proteomes" id="UP000184529">
    <property type="component" value="Unassembled WGS sequence"/>
</dbReference>
<organism evidence="1 2">
    <name type="scientific">Desulfofundulus thermosubterraneus DSM 16057</name>
    <dbReference type="NCBI Taxonomy" id="1121432"/>
    <lineage>
        <taxon>Bacteria</taxon>
        <taxon>Bacillati</taxon>
        <taxon>Bacillota</taxon>
        <taxon>Clostridia</taxon>
        <taxon>Eubacteriales</taxon>
        <taxon>Peptococcaceae</taxon>
        <taxon>Desulfofundulus</taxon>
    </lineage>
</organism>
<gene>
    <name evidence="1" type="ORF">SAMN02745219_00247</name>
</gene>